<proteinExistence type="predicted"/>
<keyword evidence="1" id="KW-0812">Transmembrane</keyword>
<dbReference type="STRING" id="394503.Ccel_0300"/>
<gene>
    <name evidence="2" type="ordered locus">Ccel_0300</name>
</gene>
<dbReference type="InterPro" id="IPR011044">
    <property type="entry name" value="Quino_amine_DH_bsu"/>
</dbReference>
<keyword evidence="1" id="KW-1133">Transmembrane helix</keyword>
<dbReference type="RefSeq" id="WP_012634752.1">
    <property type="nucleotide sequence ID" value="NC_011898.1"/>
</dbReference>
<dbReference type="Proteomes" id="UP000001349">
    <property type="component" value="Chromosome"/>
</dbReference>
<evidence type="ECO:0000256" key="1">
    <source>
        <dbReference type="SAM" id="Phobius"/>
    </source>
</evidence>
<dbReference type="AlphaFoldDB" id="B8I5A7"/>
<dbReference type="EMBL" id="CP001348">
    <property type="protein sequence ID" value="ACL74687.1"/>
    <property type="molecule type" value="Genomic_DNA"/>
</dbReference>
<protein>
    <recommendedName>
        <fullName evidence="4">Pyrrolo-quinoline quinone</fullName>
    </recommendedName>
</protein>
<evidence type="ECO:0008006" key="4">
    <source>
        <dbReference type="Google" id="ProtNLM"/>
    </source>
</evidence>
<reference evidence="2 3" key="1">
    <citation type="submission" date="2009-01" db="EMBL/GenBank/DDBJ databases">
        <title>Complete sequence of Clostridium cellulolyticum H10.</title>
        <authorList>
            <consortium name="US DOE Joint Genome Institute"/>
            <person name="Lucas S."/>
            <person name="Copeland A."/>
            <person name="Lapidus A."/>
            <person name="Glavina del Rio T."/>
            <person name="Dalin E."/>
            <person name="Tice H."/>
            <person name="Bruce D."/>
            <person name="Goodwin L."/>
            <person name="Pitluck S."/>
            <person name="Chertkov O."/>
            <person name="Saunders E."/>
            <person name="Brettin T."/>
            <person name="Detter J.C."/>
            <person name="Han C."/>
            <person name="Larimer F."/>
            <person name="Land M."/>
            <person name="Hauser L."/>
            <person name="Kyrpides N."/>
            <person name="Ivanova N."/>
            <person name="Zhou J."/>
            <person name="Richardson P."/>
        </authorList>
    </citation>
    <scope>NUCLEOTIDE SEQUENCE [LARGE SCALE GENOMIC DNA]</scope>
    <source>
        <strain evidence="3">ATCC 35319 / DSM 5812 / JCM 6584 / H10</strain>
    </source>
</reference>
<dbReference type="InterPro" id="IPR043765">
    <property type="entry name" value="DUF5711"/>
</dbReference>
<sequence precursor="true">MNTNPKPESNVIKFKKSGIVSVISFLLLFIAIFATAFIVYLRSSGYDFSTMSVKDAVAFLKDKENKKSTSSTEITFSQDGSIDCKLYANFIVILSQDSIKWYEPNGKLLQENALTLARPALRISEKYMVVADISGRDIFFYKGKKQLWTKKLDSQIINVDINDDGYCTVVTQSKEFKSAVQVIDVNGLEKFTKLCAEDIVVTAKTINNGDDVFINKLTTGGVKTGTMLEFNNIYDEKPFASIDVADTIIPLVLTQGDNVVAVGQNLILYMDKQGKEVWRKNADSIFCVVPDIGKYMVVAGKFAGTGEAAGQKVLVLDKKGNEVYSFDQPENIIGMDIYGNRLLLRTQRSVYLYSLKGKKLGQYSARNELKDAYLVGDNDAILVSGGSIETVKIDDSTT</sequence>
<evidence type="ECO:0000313" key="3">
    <source>
        <dbReference type="Proteomes" id="UP000001349"/>
    </source>
</evidence>
<keyword evidence="3" id="KW-1185">Reference proteome</keyword>
<feature type="transmembrane region" description="Helical" evidence="1">
    <location>
        <begin position="20"/>
        <end position="41"/>
    </location>
</feature>
<dbReference type="eggNOG" id="ENOG5030G9J">
    <property type="taxonomic scope" value="Bacteria"/>
</dbReference>
<dbReference type="Pfam" id="PF18975">
    <property type="entry name" value="DUF5711"/>
    <property type="match status" value="1"/>
</dbReference>
<accession>B8I5A7</accession>
<evidence type="ECO:0000313" key="2">
    <source>
        <dbReference type="EMBL" id="ACL74687.1"/>
    </source>
</evidence>
<name>B8I5A7_RUMCH</name>
<keyword evidence="1" id="KW-0472">Membrane</keyword>
<dbReference type="KEGG" id="cce:Ccel_0300"/>
<organism evidence="2 3">
    <name type="scientific">Ruminiclostridium cellulolyticum (strain ATCC 35319 / DSM 5812 / JCM 6584 / H10)</name>
    <name type="common">Clostridium cellulolyticum</name>
    <dbReference type="NCBI Taxonomy" id="394503"/>
    <lineage>
        <taxon>Bacteria</taxon>
        <taxon>Bacillati</taxon>
        <taxon>Bacillota</taxon>
        <taxon>Clostridia</taxon>
        <taxon>Eubacteriales</taxon>
        <taxon>Oscillospiraceae</taxon>
        <taxon>Ruminiclostridium</taxon>
    </lineage>
</organism>
<dbReference type="OrthoDB" id="2081565at2"/>
<dbReference type="SUPFAM" id="SSF50969">
    <property type="entry name" value="YVTN repeat-like/Quinoprotein amine dehydrogenase"/>
    <property type="match status" value="1"/>
</dbReference>
<dbReference type="HOGENOM" id="CLU_701526_0_0_9"/>